<dbReference type="PaxDb" id="55529-EKX52454"/>
<reference evidence="3 5" key="1">
    <citation type="journal article" date="2012" name="Nature">
        <title>Algal genomes reveal evolutionary mosaicism and the fate of nucleomorphs.</title>
        <authorList>
            <consortium name="DOE Joint Genome Institute"/>
            <person name="Curtis B.A."/>
            <person name="Tanifuji G."/>
            <person name="Burki F."/>
            <person name="Gruber A."/>
            <person name="Irimia M."/>
            <person name="Maruyama S."/>
            <person name="Arias M.C."/>
            <person name="Ball S.G."/>
            <person name="Gile G.H."/>
            <person name="Hirakawa Y."/>
            <person name="Hopkins J.F."/>
            <person name="Kuo A."/>
            <person name="Rensing S.A."/>
            <person name="Schmutz J."/>
            <person name="Symeonidi A."/>
            <person name="Elias M."/>
            <person name="Eveleigh R.J."/>
            <person name="Herman E.K."/>
            <person name="Klute M.J."/>
            <person name="Nakayama T."/>
            <person name="Obornik M."/>
            <person name="Reyes-Prieto A."/>
            <person name="Armbrust E.V."/>
            <person name="Aves S.J."/>
            <person name="Beiko R.G."/>
            <person name="Coutinho P."/>
            <person name="Dacks J.B."/>
            <person name="Durnford D.G."/>
            <person name="Fast N.M."/>
            <person name="Green B.R."/>
            <person name="Grisdale C.J."/>
            <person name="Hempel F."/>
            <person name="Henrissat B."/>
            <person name="Hoppner M.P."/>
            <person name="Ishida K."/>
            <person name="Kim E."/>
            <person name="Koreny L."/>
            <person name="Kroth P.G."/>
            <person name="Liu Y."/>
            <person name="Malik S.B."/>
            <person name="Maier U.G."/>
            <person name="McRose D."/>
            <person name="Mock T."/>
            <person name="Neilson J.A."/>
            <person name="Onodera N.T."/>
            <person name="Poole A.M."/>
            <person name="Pritham E.J."/>
            <person name="Richards T.A."/>
            <person name="Rocap G."/>
            <person name="Roy S.W."/>
            <person name="Sarai C."/>
            <person name="Schaack S."/>
            <person name="Shirato S."/>
            <person name="Slamovits C.H."/>
            <person name="Spencer D.F."/>
            <person name="Suzuki S."/>
            <person name="Worden A.Z."/>
            <person name="Zauner S."/>
            <person name="Barry K."/>
            <person name="Bell C."/>
            <person name="Bharti A.K."/>
            <person name="Crow J.A."/>
            <person name="Grimwood J."/>
            <person name="Kramer R."/>
            <person name="Lindquist E."/>
            <person name="Lucas S."/>
            <person name="Salamov A."/>
            <person name="McFadden G.I."/>
            <person name="Lane C.E."/>
            <person name="Keeling P.J."/>
            <person name="Gray M.W."/>
            <person name="Grigoriev I.V."/>
            <person name="Archibald J.M."/>
        </authorList>
    </citation>
    <scope>NUCLEOTIDE SEQUENCE</scope>
    <source>
        <strain evidence="3 5">CCMP2712</strain>
    </source>
</reference>
<dbReference type="RefSeq" id="XP_005839434.1">
    <property type="nucleotide sequence ID" value="XM_005839377.1"/>
</dbReference>
<keyword evidence="2" id="KW-0732">Signal</keyword>
<gene>
    <name evidence="3" type="ORF">GUITHDRAFT_133542</name>
</gene>
<protein>
    <submittedName>
        <fullName evidence="3 4">Uncharacterized protein</fullName>
    </submittedName>
</protein>
<dbReference type="EnsemblProtists" id="EKX52454">
    <property type="protein sequence ID" value="EKX52454"/>
    <property type="gene ID" value="GUITHDRAFT_133542"/>
</dbReference>
<dbReference type="HOGENOM" id="CLU_573014_0_0_1"/>
<dbReference type="GeneID" id="17309161"/>
<organism evidence="3">
    <name type="scientific">Guillardia theta (strain CCMP2712)</name>
    <name type="common">Cryptophyte</name>
    <dbReference type="NCBI Taxonomy" id="905079"/>
    <lineage>
        <taxon>Eukaryota</taxon>
        <taxon>Cryptophyceae</taxon>
        <taxon>Pyrenomonadales</taxon>
        <taxon>Geminigeraceae</taxon>
        <taxon>Guillardia</taxon>
    </lineage>
</organism>
<reference evidence="4" key="3">
    <citation type="submission" date="2016-03" db="UniProtKB">
        <authorList>
            <consortium name="EnsemblProtists"/>
        </authorList>
    </citation>
    <scope>IDENTIFICATION</scope>
</reference>
<sequence>MSSNCRRQCFVVLLACLTSQGWAFMCGMHGRGHLEVRSSLTGGALIILGQHESRSVSRSAGAVLKETVVRSWEWMRTASHWRHSCSKTSCPHRLDLLDVEPEGHVVSRLSLLGDERLDGDWSKGLKHVKEIATCEAGAGGGGESSSWVSPAHLYRTKLPADVDSSGSLLLENIAVPEIKLSRENQLVTFWKQQSLLKKSLISIFSFLPVLSRVARMFFLISKSLQKAPLFQRESVRVMMVQVVLVGDEAARVQKAPQRFKELSFRRDELADRMRWAVRNDVTLKDAERAVEEHEGDGMGGWVAGKVEVNSFRLSETLDAQEEFFSRCSKVRDDLGAFEGTRYGKSRPEGVGREDAAVKELWKENNALRETMQKVESQRASGENAVESSSATKDDQDKYLIATIVTASLGRAEKDLSIARRMEMSNLRTPEALGELARTTADSLLSLELLWAPENGERWLTKGYASIQSLDLYGKVLW</sequence>
<feature type="signal peptide" evidence="2">
    <location>
        <begin position="1"/>
        <end position="23"/>
    </location>
</feature>
<evidence type="ECO:0000313" key="5">
    <source>
        <dbReference type="Proteomes" id="UP000011087"/>
    </source>
</evidence>
<dbReference type="OrthoDB" id="10640851at2759"/>
<dbReference type="Proteomes" id="UP000011087">
    <property type="component" value="Unassembled WGS sequence"/>
</dbReference>
<keyword evidence="5" id="KW-1185">Reference proteome</keyword>
<dbReference type="KEGG" id="gtt:GUITHDRAFT_133542"/>
<evidence type="ECO:0000256" key="2">
    <source>
        <dbReference type="SAM" id="SignalP"/>
    </source>
</evidence>
<feature type="coiled-coil region" evidence="1">
    <location>
        <begin position="357"/>
        <end position="384"/>
    </location>
</feature>
<reference evidence="5" key="2">
    <citation type="submission" date="2012-11" db="EMBL/GenBank/DDBJ databases">
        <authorList>
            <person name="Kuo A."/>
            <person name="Curtis B.A."/>
            <person name="Tanifuji G."/>
            <person name="Burki F."/>
            <person name="Gruber A."/>
            <person name="Irimia M."/>
            <person name="Maruyama S."/>
            <person name="Arias M.C."/>
            <person name="Ball S.G."/>
            <person name="Gile G.H."/>
            <person name="Hirakawa Y."/>
            <person name="Hopkins J.F."/>
            <person name="Rensing S.A."/>
            <person name="Schmutz J."/>
            <person name="Symeonidi A."/>
            <person name="Elias M."/>
            <person name="Eveleigh R.J."/>
            <person name="Herman E.K."/>
            <person name="Klute M.J."/>
            <person name="Nakayama T."/>
            <person name="Obornik M."/>
            <person name="Reyes-Prieto A."/>
            <person name="Armbrust E.V."/>
            <person name="Aves S.J."/>
            <person name="Beiko R.G."/>
            <person name="Coutinho P."/>
            <person name="Dacks J.B."/>
            <person name="Durnford D.G."/>
            <person name="Fast N.M."/>
            <person name="Green B.R."/>
            <person name="Grisdale C."/>
            <person name="Hempe F."/>
            <person name="Henrissat B."/>
            <person name="Hoppner M.P."/>
            <person name="Ishida K.-I."/>
            <person name="Kim E."/>
            <person name="Koreny L."/>
            <person name="Kroth P.G."/>
            <person name="Liu Y."/>
            <person name="Malik S.-B."/>
            <person name="Maier U.G."/>
            <person name="McRose D."/>
            <person name="Mock T."/>
            <person name="Neilson J.A."/>
            <person name="Onodera N.T."/>
            <person name="Poole A.M."/>
            <person name="Pritham E.J."/>
            <person name="Richards T.A."/>
            <person name="Rocap G."/>
            <person name="Roy S.W."/>
            <person name="Sarai C."/>
            <person name="Schaack S."/>
            <person name="Shirato S."/>
            <person name="Slamovits C.H."/>
            <person name="Spencer D.F."/>
            <person name="Suzuki S."/>
            <person name="Worden A.Z."/>
            <person name="Zauner S."/>
            <person name="Barry K."/>
            <person name="Bell C."/>
            <person name="Bharti A.K."/>
            <person name="Crow J.A."/>
            <person name="Grimwood J."/>
            <person name="Kramer R."/>
            <person name="Lindquist E."/>
            <person name="Lucas S."/>
            <person name="Salamov A."/>
            <person name="McFadden G.I."/>
            <person name="Lane C.E."/>
            <person name="Keeling P.J."/>
            <person name="Gray M.W."/>
            <person name="Grigoriev I.V."/>
            <person name="Archibald J.M."/>
        </authorList>
    </citation>
    <scope>NUCLEOTIDE SEQUENCE</scope>
    <source>
        <strain evidence="5">CCMP2712</strain>
    </source>
</reference>
<evidence type="ECO:0000313" key="3">
    <source>
        <dbReference type="EMBL" id="EKX52454.1"/>
    </source>
</evidence>
<accession>L1JVV5</accession>
<dbReference type="AlphaFoldDB" id="L1JVV5"/>
<name>L1JVV5_GUITC</name>
<proteinExistence type="predicted"/>
<feature type="chain" id="PRO_5008771991" evidence="2">
    <location>
        <begin position="24"/>
        <end position="477"/>
    </location>
</feature>
<evidence type="ECO:0000256" key="1">
    <source>
        <dbReference type="SAM" id="Coils"/>
    </source>
</evidence>
<evidence type="ECO:0000313" key="4">
    <source>
        <dbReference type="EnsemblProtists" id="EKX52454"/>
    </source>
</evidence>
<dbReference type="EMBL" id="JH992972">
    <property type="protein sequence ID" value="EKX52454.1"/>
    <property type="molecule type" value="Genomic_DNA"/>
</dbReference>
<dbReference type="InterPro" id="IPR010903">
    <property type="entry name" value="DUF1517"/>
</dbReference>
<keyword evidence="1" id="KW-0175">Coiled coil</keyword>
<dbReference type="Pfam" id="PF07466">
    <property type="entry name" value="DUF1517"/>
    <property type="match status" value="1"/>
</dbReference>